<organism evidence="2 3">
    <name type="scientific">Verrucomicrobia subdivision 6 bacterium BACL9 MAG-120507-bin52</name>
    <dbReference type="NCBI Taxonomy" id="1655590"/>
    <lineage>
        <taxon>Bacteria</taxon>
        <taxon>Pseudomonadati</taxon>
        <taxon>Verrucomicrobiota</taxon>
        <taxon>Verrucomicrobiia</taxon>
        <taxon>Verrucomicrobiales</taxon>
        <taxon>Verrucomicrobia subdivision 6</taxon>
    </lineage>
</organism>
<dbReference type="Proteomes" id="UP000051269">
    <property type="component" value="Unassembled WGS sequence"/>
</dbReference>
<evidence type="ECO:0000313" key="2">
    <source>
        <dbReference type="EMBL" id="KRO63203.1"/>
    </source>
</evidence>
<proteinExistence type="predicted"/>
<evidence type="ECO:0008006" key="4">
    <source>
        <dbReference type="Google" id="ProtNLM"/>
    </source>
</evidence>
<accession>A0A0R2RSK4</accession>
<name>A0A0R2RSK4_9BACT</name>
<evidence type="ECO:0000256" key="1">
    <source>
        <dbReference type="SAM" id="SignalP"/>
    </source>
</evidence>
<evidence type="ECO:0000313" key="3">
    <source>
        <dbReference type="Proteomes" id="UP000051269"/>
    </source>
</evidence>
<gene>
    <name evidence="2" type="ORF">ABR82_04295</name>
</gene>
<dbReference type="AlphaFoldDB" id="A0A0R2RSK4"/>
<feature type="chain" id="PRO_5006422939" description="DUF2946 domain-containing protein" evidence="1">
    <location>
        <begin position="25"/>
        <end position="105"/>
    </location>
</feature>
<sequence>MFVKLFSHLCLGLALIGFTFTTMAESHGLIGCSHHHADASSHEKPQKQDFPTKHLDCSCFSASVILTQTHVPFSGSFRSDEALAWKEKFWPKIVFPPDLQPPRLS</sequence>
<reference evidence="2 3" key="1">
    <citation type="submission" date="2015-10" db="EMBL/GenBank/DDBJ databases">
        <title>Metagenome-Assembled Genomes uncover a global brackish microbiome.</title>
        <authorList>
            <person name="Hugerth L.W."/>
            <person name="Larsson J."/>
            <person name="Alneberg J."/>
            <person name="Lindh M.V."/>
            <person name="Legrand C."/>
            <person name="Pinhassi J."/>
            <person name="Andersson A.F."/>
        </authorList>
    </citation>
    <scope>NUCLEOTIDE SEQUENCE [LARGE SCALE GENOMIC DNA]</scope>
    <source>
        <strain evidence="2">BACL18 MAG-120507-bin52</strain>
    </source>
</reference>
<comment type="caution">
    <text evidence="2">The sequence shown here is derived from an EMBL/GenBank/DDBJ whole genome shotgun (WGS) entry which is preliminary data.</text>
</comment>
<dbReference type="EMBL" id="LIBO01000003">
    <property type="protein sequence ID" value="KRO63203.1"/>
    <property type="molecule type" value="Genomic_DNA"/>
</dbReference>
<feature type="signal peptide" evidence="1">
    <location>
        <begin position="1"/>
        <end position="24"/>
    </location>
</feature>
<protein>
    <recommendedName>
        <fullName evidence="4">DUF2946 domain-containing protein</fullName>
    </recommendedName>
</protein>
<keyword evidence="1" id="KW-0732">Signal</keyword>